<evidence type="ECO:0000256" key="1">
    <source>
        <dbReference type="ARBA" id="ARBA00003314"/>
    </source>
</evidence>
<evidence type="ECO:0000256" key="3">
    <source>
        <dbReference type="ARBA" id="ARBA00008258"/>
    </source>
</evidence>
<feature type="domain" description="Methionyl-tRNA synthetase anticodon-binding" evidence="13">
    <location>
        <begin position="423"/>
        <end position="524"/>
    </location>
</feature>
<feature type="binding site" evidence="11">
    <location>
        <position position="147"/>
    </location>
    <ligand>
        <name>Zn(2+)</name>
        <dbReference type="ChEBI" id="CHEBI:29105"/>
    </ligand>
</feature>
<dbReference type="SUPFAM" id="SSF47323">
    <property type="entry name" value="Anticodon-binding domain of a subclass of class I aminoacyl-tRNA synthetases"/>
    <property type="match status" value="1"/>
</dbReference>
<keyword evidence="6 11" id="KW-0547">Nucleotide-binding</keyword>
<comment type="catalytic activity">
    <reaction evidence="10 11">
        <text>tRNA(Met) + L-methionine + ATP = L-methionyl-tRNA(Met) + AMP + diphosphate</text>
        <dbReference type="Rhea" id="RHEA:13481"/>
        <dbReference type="Rhea" id="RHEA-COMP:9667"/>
        <dbReference type="Rhea" id="RHEA-COMP:9698"/>
        <dbReference type="ChEBI" id="CHEBI:30616"/>
        <dbReference type="ChEBI" id="CHEBI:33019"/>
        <dbReference type="ChEBI" id="CHEBI:57844"/>
        <dbReference type="ChEBI" id="CHEBI:78442"/>
        <dbReference type="ChEBI" id="CHEBI:78530"/>
        <dbReference type="ChEBI" id="CHEBI:456215"/>
        <dbReference type="EC" id="6.1.1.10"/>
    </reaction>
</comment>
<keyword evidence="9 11" id="KW-0030">Aminoacyl-tRNA synthetase</keyword>
<reference evidence="14 15" key="1">
    <citation type="submission" date="2013-02" db="EMBL/GenBank/DDBJ databases">
        <title>Draft genome sequence of Amycolatopsis vancoresmycina strain DSM 44592T.</title>
        <authorList>
            <person name="Kumar S."/>
            <person name="Kaur N."/>
            <person name="Kaur C."/>
            <person name="Raghava G.P.S."/>
            <person name="Mayilraj S."/>
        </authorList>
    </citation>
    <scope>NUCLEOTIDE SEQUENCE [LARGE SCALE GENOMIC DNA]</scope>
    <source>
        <strain evidence="14 15">DSM 44592</strain>
    </source>
</reference>
<dbReference type="EC" id="6.1.1.10" evidence="11"/>
<comment type="cofactor">
    <cofactor evidence="11">
        <name>Zn(2+)</name>
        <dbReference type="ChEBI" id="CHEBI:29105"/>
    </cofactor>
    <text evidence="11">Binds 1 zinc ion per subunit.</text>
</comment>
<feature type="domain" description="Methionyl/Leucyl tRNA synthetase" evidence="12">
    <location>
        <begin position="6"/>
        <end position="411"/>
    </location>
</feature>
<evidence type="ECO:0000259" key="13">
    <source>
        <dbReference type="Pfam" id="PF19303"/>
    </source>
</evidence>
<dbReference type="InterPro" id="IPR041872">
    <property type="entry name" value="Anticodon_Met"/>
</dbReference>
<evidence type="ECO:0000256" key="8">
    <source>
        <dbReference type="ARBA" id="ARBA00022917"/>
    </source>
</evidence>
<dbReference type="Gene3D" id="3.40.50.620">
    <property type="entry name" value="HUPs"/>
    <property type="match status" value="1"/>
</dbReference>
<evidence type="ECO:0000256" key="6">
    <source>
        <dbReference type="ARBA" id="ARBA00022741"/>
    </source>
</evidence>
<dbReference type="Gene3D" id="1.10.730.10">
    <property type="entry name" value="Isoleucyl-tRNA Synthetase, Domain 1"/>
    <property type="match status" value="1"/>
</dbReference>
<feature type="binding site" evidence="11">
    <location>
        <position position="144"/>
    </location>
    <ligand>
        <name>Zn(2+)</name>
        <dbReference type="ChEBI" id="CHEBI:29105"/>
    </ligand>
</feature>
<keyword evidence="7 11" id="KW-0067">ATP-binding</keyword>
<accession>R1GE49</accession>
<evidence type="ECO:0000313" key="14">
    <source>
        <dbReference type="EMBL" id="EOD69488.1"/>
    </source>
</evidence>
<dbReference type="Gene3D" id="2.20.28.20">
    <property type="entry name" value="Methionyl-tRNA synthetase, Zn-domain"/>
    <property type="match status" value="1"/>
</dbReference>
<organism evidence="14 15">
    <name type="scientific">Amycolatopsis vancoresmycina DSM 44592</name>
    <dbReference type="NCBI Taxonomy" id="1292037"/>
    <lineage>
        <taxon>Bacteria</taxon>
        <taxon>Bacillati</taxon>
        <taxon>Actinomycetota</taxon>
        <taxon>Actinomycetes</taxon>
        <taxon>Pseudonocardiales</taxon>
        <taxon>Pseudonocardiaceae</taxon>
        <taxon>Amycolatopsis</taxon>
    </lineage>
</organism>
<feature type="binding site" evidence="11">
    <location>
        <position position="160"/>
    </location>
    <ligand>
        <name>Zn(2+)</name>
        <dbReference type="ChEBI" id="CHEBI:29105"/>
    </ligand>
</feature>
<dbReference type="PRINTS" id="PR01041">
    <property type="entry name" value="TRNASYNTHMET"/>
</dbReference>
<dbReference type="NCBIfam" id="TIGR00398">
    <property type="entry name" value="metG"/>
    <property type="match status" value="1"/>
</dbReference>
<proteinExistence type="inferred from homology"/>
<comment type="caution">
    <text evidence="14">The sequence shown here is derived from an EMBL/GenBank/DDBJ whole genome shotgun (WGS) entry which is preliminary data.</text>
</comment>
<dbReference type="Pfam" id="PF09334">
    <property type="entry name" value="tRNA-synt_1g"/>
    <property type="match status" value="1"/>
</dbReference>
<evidence type="ECO:0000259" key="12">
    <source>
        <dbReference type="Pfam" id="PF09334"/>
    </source>
</evidence>
<dbReference type="FunFam" id="2.20.28.20:FF:000001">
    <property type="entry name" value="Methionine--tRNA ligase"/>
    <property type="match status" value="1"/>
</dbReference>
<evidence type="ECO:0000256" key="9">
    <source>
        <dbReference type="ARBA" id="ARBA00023146"/>
    </source>
</evidence>
<keyword evidence="11" id="KW-0862">Zinc</keyword>
<dbReference type="Pfam" id="PF19303">
    <property type="entry name" value="Anticodon_3"/>
    <property type="match status" value="1"/>
</dbReference>
<evidence type="ECO:0000256" key="2">
    <source>
        <dbReference type="ARBA" id="ARBA00004496"/>
    </source>
</evidence>
<dbReference type="InterPro" id="IPR015413">
    <property type="entry name" value="Methionyl/Leucyl_tRNA_Synth"/>
</dbReference>
<evidence type="ECO:0000256" key="10">
    <source>
        <dbReference type="ARBA" id="ARBA00047364"/>
    </source>
</evidence>
<keyword evidence="11" id="KW-0479">Metal-binding</keyword>
<dbReference type="CDD" id="cd07957">
    <property type="entry name" value="Anticodon_Ia_Met"/>
    <property type="match status" value="1"/>
</dbReference>
<dbReference type="SUPFAM" id="SSF52374">
    <property type="entry name" value="Nucleotidylyl transferase"/>
    <property type="match status" value="1"/>
</dbReference>
<evidence type="ECO:0000256" key="7">
    <source>
        <dbReference type="ARBA" id="ARBA00022840"/>
    </source>
</evidence>
<name>R1GE49_9PSEU</name>
<dbReference type="PATRIC" id="fig|1292037.4.peg.1132"/>
<dbReference type="GO" id="GO:0004825">
    <property type="term" value="F:methionine-tRNA ligase activity"/>
    <property type="evidence" value="ECO:0007669"/>
    <property type="project" value="UniProtKB-UniRule"/>
</dbReference>
<dbReference type="InterPro" id="IPR023458">
    <property type="entry name" value="Met-tRNA_ligase_1"/>
</dbReference>
<feature type="short sequence motif" description="'KMSKS' region" evidence="11">
    <location>
        <begin position="348"/>
        <end position="352"/>
    </location>
</feature>
<dbReference type="CDD" id="cd00814">
    <property type="entry name" value="MetRS_core"/>
    <property type="match status" value="1"/>
</dbReference>
<sequence length="598" mass="66640">MSTPVLTAVAWPYANGPRHIGHVSGFGVPSDVFSRYQRMAGNRVLMVSGTDEHGTPITVQADKENSTPQQTADKYTRQIGTDLQGLGLSYDLFTRTTTGNHAEVTQQIFLALHRNGYVVPKTTRGAISPSTGRTLPDRYVEGTCPICGYDGARGDQCDNCGNQLDAAELINPKSRINGETPKFVETEHYFLDLPAFTKTLGDWLSTKTDWRPNVLNFTKNLIDDMRPRPITRDLDWGVKIPLDGWRDQPLKRFYVWFDAVIGYFSASVEWARRSGNPDAWQEWWNNADARSYYFMGKDNITFHAQIWPALLFGHNGEGDKGGEPGKYGKLHLPDEIVSSEFLTMSGSKFSTSRGRVIYVEDFLRDFGPDTLRYFISVAGPETQDTDFTWDEFVRRTNFELANEWGNLVNRSISMAHKNVGAIPRPEAPTAADEDLKALSRKAFDTAGAHLARSRFKLAAAEAMKVVTAANKYISDQEPWKLKDDPARRDTVLHTALQVVSDANTLLTPFLPHSAQKVHEALGGTGVWAAQPELKEVEDLDIDGRVNPILTGDYASEQAKWESTPIEVGKPLQKPSPLFTKLDPALGETGPEWAPITKD</sequence>
<dbReference type="eggNOG" id="COG0143">
    <property type="taxonomic scope" value="Bacteria"/>
</dbReference>
<dbReference type="InterPro" id="IPR014729">
    <property type="entry name" value="Rossmann-like_a/b/a_fold"/>
</dbReference>
<keyword evidence="15" id="KW-1185">Reference proteome</keyword>
<dbReference type="InterPro" id="IPR029038">
    <property type="entry name" value="MetRS_Zn"/>
</dbReference>
<dbReference type="AlphaFoldDB" id="R1GE49"/>
<dbReference type="GO" id="GO:0005829">
    <property type="term" value="C:cytosol"/>
    <property type="evidence" value="ECO:0007669"/>
    <property type="project" value="TreeGrafter"/>
</dbReference>
<dbReference type="InterPro" id="IPR033911">
    <property type="entry name" value="MetRS_core"/>
</dbReference>
<keyword evidence="5 11" id="KW-0436">Ligase</keyword>
<dbReference type="OrthoDB" id="9810191at2"/>
<evidence type="ECO:0000256" key="11">
    <source>
        <dbReference type="HAMAP-Rule" id="MF_00098"/>
    </source>
</evidence>
<dbReference type="SUPFAM" id="SSF57770">
    <property type="entry name" value="Methionyl-tRNA synthetase (MetRS), Zn-domain"/>
    <property type="match status" value="1"/>
</dbReference>
<comment type="subunit">
    <text evidence="11">Monomer.</text>
</comment>
<feature type="short sequence motif" description="'HIGH' region" evidence="11">
    <location>
        <begin position="12"/>
        <end position="22"/>
    </location>
</feature>
<keyword evidence="8 11" id="KW-0648">Protein biosynthesis</keyword>
<dbReference type="PANTHER" id="PTHR45765">
    <property type="entry name" value="METHIONINE--TRNA LIGASE"/>
    <property type="match status" value="1"/>
</dbReference>
<comment type="function">
    <text evidence="1 11">Is required not only for elongation of protein synthesis but also for the initiation of all mRNA translation through initiator tRNA(fMet) aminoacylation.</text>
</comment>
<dbReference type="GO" id="GO:0005524">
    <property type="term" value="F:ATP binding"/>
    <property type="evidence" value="ECO:0007669"/>
    <property type="project" value="UniProtKB-UniRule"/>
</dbReference>
<dbReference type="HAMAP" id="MF_00098">
    <property type="entry name" value="Met_tRNA_synth_type1"/>
    <property type="match status" value="1"/>
</dbReference>
<evidence type="ECO:0000313" key="15">
    <source>
        <dbReference type="Proteomes" id="UP000014139"/>
    </source>
</evidence>
<gene>
    <name evidence="11" type="primary">metG</name>
    <name evidence="14" type="ORF">H480_05804</name>
</gene>
<dbReference type="InterPro" id="IPR014758">
    <property type="entry name" value="Met-tRNA_synth"/>
</dbReference>
<dbReference type="GO" id="GO:0006431">
    <property type="term" value="P:methionyl-tRNA aminoacylation"/>
    <property type="evidence" value="ECO:0007669"/>
    <property type="project" value="UniProtKB-UniRule"/>
</dbReference>
<evidence type="ECO:0000256" key="5">
    <source>
        <dbReference type="ARBA" id="ARBA00022598"/>
    </source>
</evidence>
<dbReference type="EMBL" id="AOUO01000060">
    <property type="protein sequence ID" value="EOD69488.1"/>
    <property type="molecule type" value="Genomic_DNA"/>
</dbReference>
<dbReference type="RefSeq" id="WP_003062055.1">
    <property type="nucleotide sequence ID" value="NZ_AOUO01000060.1"/>
</dbReference>
<dbReference type="PANTHER" id="PTHR45765:SF1">
    <property type="entry name" value="METHIONINE--TRNA LIGASE, CYTOPLASMIC"/>
    <property type="match status" value="1"/>
</dbReference>
<feature type="binding site" evidence="11">
    <location>
        <position position="351"/>
    </location>
    <ligand>
        <name>ATP</name>
        <dbReference type="ChEBI" id="CHEBI:30616"/>
    </ligand>
</feature>
<evidence type="ECO:0000256" key="4">
    <source>
        <dbReference type="ARBA" id="ARBA00022490"/>
    </source>
</evidence>
<dbReference type="InterPro" id="IPR009080">
    <property type="entry name" value="tRNAsynth_Ia_anticodon-bd"/>
</dbReference>
<feature type="binding site" evidence="11">
    <location>
        <position position="157"/>
    </location>
    <ligand>
        <name>Zn(2+)</name>
        <dbReference type="ChEBI" id="CHEBI:29105"/>
    </ligand>
</feature>
<comment type="similarity">
    <text evidence="3 11">Belongs to the class-I aminoacyl-tRNA synthetase family. MetG type 1 subfamily.</text>
</comment>
<protein>
    <recommendedName>
        <fullName evidence="11">Methionine--tRNA ligase</fullName>
        <ecNumber evidence="11">6.1.1.10</ecNumber>
    </recommendedName>
    <alternativeName>
        <fullName evidence="11">Methionyl-tRNA synthetase</fullName>
        <shortName evidence="11">MetRS</shortName>
    </alternativeName>
</protein>
<comment type="subcellular location">
    <subcellularLocation>
        <location evidence="2 11">Cytoplasm</location>
    </subcellularLocation>
</comment>
<dbReference type="GO" id="GO:0046872">
    <property type="term" value="F:metal ion binding"/>
    <property type="evidence" value="ECO:0007669"/>
    <property type="project" value="UniProtKB-KW"/>
</dbReference>
<keyword evidence="4 11" id="KW-0963">Cytoplasm</keyword>
<dbReference type="Proteomes" id="UP000014139">
    <property type="component" value="Unassembled WGS sequence"/>
</dbReference>